<dbReference type="Pfam" id="PF00320">
    <property type="entry name" value="GATA"/>
    <property type="match status" value="5"/>
</dbReference>
<comment type="similarity">
    <text evidence="1">Belongs to the type IV zinc-finger family. Class A subfamily.</text>
</comment>
<evidence type="ECO:0000313" key="12">
    <source>
        <dbReference type="EMBL" id="RXH71340.1"/>
    </source>
</evidence>
<feature type="region of interest" description="Disordered" evidence="10">
    <location>
        <begin position="391"/>
        <end position="411"/>
    </location>
</feature>
<dbReference type="PANTHER" id="PTHR45658:SF42">
    <property type="entry name" value="GATA TRANSCRIPTION FACTOR 1"/>
    <property type="match status" value="1"/>
</dbReference>
<keyword evidence="7" id="KW-0010">Activator</keyword>
<dbReference type="PANTHER" id="PTHR45658">
    <property type="entry name" value="GATA TRANSCRIPTION FACTOR"/>
    <property type="match status" value="1"/>
</dbReference>
<evidence type="ECO:0000256" key="9">
    <source>
        <dbReference type="PROSITE-ProRule" id="PRU00094"/>
    </source>
</evidence>
<dbReference type="SMART" id="SM00401">
    <property type="entry name" value="ZnF_GATA"/>
    <property type="match status" value="5"/>
</dbReference>
<gene>
    <name evidence="12" type="ORF">DVH24_018695</name>
</gene>
<dbReference type="GO" id="GO:0006355">
    <property type="term" value="P:regulation of DNA-templated transcription"/>
    <property type="evidence" value="ECO:0007669"/>
    <property type="project" value="InterPro"/>
</dbReference>
<dbReference type="GO" id="GO:0043565">
    <property type="term" value="F:sequence-specific DNA binding"/>
    <property type="evidence" value="ECO:0007669"/>
    <property type="project" value="InterPro"/>
</dbReference>
<feature type="compositionally biased region" description="Acidic residues" evidence="10">
    <location>
        <begin position="1"/>
        <end position="27"/>
    </location>
</feature>
<evidence type="ECO:0000313" key="13">
    <source>
        <dbReference type="Proteomes" id="UP000290289"/>
    </source>
</evidence>
<dbReference type="InterPro" id="IPR013088">
    <property type="entry name" value="Znf_NHR/GATA"/>
</dbReference>
<keyword evidence="13" id="KW-1185">Reference proteome</keyword>
<keyword evidence="8" id="KW-0804">Transcription</keyword>
<evidence type="ECO:0000256" key="10">
    <source>
        <dbReference type="SAM" id="MobiDB-lite"/>
    </source>
</evidence>
<evidence type="ECO:0000259" key="11">
    <source>
        <dbReference type="PROSITE" id="PS50114"/>
    </source>
</evidence>
<dbReference type="GO" id="GO:0008270">
    <property type="term" value="F:zinc ion binding"/>
    <property type="evidence" value="ECO:0007669"/>
    <property type="project" value="UniProtKB-KW"/>
</dbReference>
<accession>A0A498HKU4</accession>
<evidence type="ECO:0000256" key="2">
    <source>
        <dbReference type="ARBA" id="ARBA00022723"/>
    </source>
</evidence>
<dbReference type="EMBL" id="RDQH01000342">
    <property type="protein sequence ID" value="RXH71340.1"/>
    <property type="molecule type" value="Genomic_DNA"/>
</dbReference>
<dbReference type="CDD" id="cd00202">
    <property type="entry name" value="ZnF_GATA"/>
    <property type="match status" value="3"/>
</dbReference>
<proteinExistence type="inferred from homology"/>
<reference evidence="12 13" key="1">
    <citation type="submission" date="2018-10" db="EMBL/GenBank/DDBJ databases">
        <title>A high-quality apple genome assembly.</title>
        <authorList>
            <person name="Hu J."/>
        </authorList>
    </citation>
    <scope>NUCLEOTIDE SEQUENCE [LARGE SCALE GENOMIC DNA]</scope>
    <source>
        <strain evidence="13">cv. HFTH1</strain>
        <tissue evidence="12">Young leaf</tissue>
    </source>
</reference>
<dbReference type="PROSITE" id="PS50114">
    <property type="entry name" value="GATA_ZN_FINGER_2"/>
    <property type="match status" value="3"/>
</dbReference>
<evidence type="ECO:0000256" key="6">
    <source>
        <dbReference type="ARBA" id="ARBA00023125"/>
    </source>
</evidence>
<evidence type="ECO:0000256" key="7">
    <source>
        <dbReference type="ARBA" id="ARBA00023159"/>
    </source>
</evidence>
<organism evidence="12 13">
    <name type="scientific">Malus domestica</name>
    <name type="common">Apple</name>
    <name type="synonym">Pyrus malus</name>
    <dbReference type="NCBI Taxonomy" id="3750"/>
    <lineage>
        <taxon>Eukaryota</taxon>
        <taxon>Viridiplantae</taxon>
        <taxon>Streptophyta</taxon>
        <taxon>Embryophyta</taxon>
        <taxon>Tracheophyta</taxon>
        <taxon>Spermatophyta</taxon>
        <taxon>Magnoliopsida</taxon>
        <taxon>eudicotyledons</taxon>
        <taxon>Gunneridae</taxon>
        <taxon>Pentapetalae</taxon>
        <taxon>rosids</taxon>
        <taxon>fabids</taxon>
        <taxon>Rosales</taxon>
        <taxon>Rosaceae</taxon>
        <taxon>Amygdaloideae</taxon>
        <taxon>Maleae</taxon>
        <taxon>Malus</taxon>
    </lineage>
</organism>
<dbReference type="InterPro" id="IPR051140">
    <property type="entry name" value="GATA_TF"/>
</dbReference>
<comment type="caution">
    <text evidence="12">The sequence shown here is derived from an EMBL/GenBank/DDBJ whole genome shotgun (WGS) entry which is preliminary data.</text>
</comment>
<dbReference type="GO" id="GO:0005634">
    <property type="term" value="C:nucleus"/>
    <property type="evidence" value="ECO:0007669"/>
    <property type="project" value="TreeGrafter"/>
</dbReference>
<evidence type="ECO:0000256" key="5">
    <source>
        <dbReference type="ARBA" id="ARBA00023015"/>
    </source>
</evidence>
<protein>
    <recommendedName>
        <fullName evidence="11">GATA-type domain-containing protein</fullName>
    </recommendedName>
</protein>
<keyword evidence="5" id="KW-0805">Transcription regulation</keyword>
<evidence type="ECO:0000256" key="1">
    <source>
        <dbReference type="ARBA" id="ARBA00005694"/>
    </source>
</evidence>
<sequence>MESLESFDELLDFPSDVGEEDKDEDFEASNALPGDDPSCQFSETEECSEEVLEWLSNKDAFPPVETFFGIDLSFAGIPWEGEQLSTNQSDNSGKDDMTKAETPMMEKTVGRQCHHCGTRKTSRWQAGPLGPKTLCNACWCWYKSVMIGGKCQHCGTLNTPQWRRVGRDTLCNACAIKLKHRSEILRRKCQDCETKKSTPQWREDCPKGKKALCDACYVRYKSDIIGRKCQRCGVQGRDQWEKMPACGTGNSLRWRAGPLGTNTLCDNCGLRYKSGRLFHEYRPASLTSFASKLQPKPPRKKKKIQNIETGIGGEAEIRVRKCQQCETEATPKWRSGPIGLKTLCNACWHRYEISKKLVTQCCPASSHTFSKKLRSNRHRKLSNVLRKKQEMETGDFPASSPTFPKKLRSNRHQKLSDILGKKQEMEISVEACV</sequence>
<dbReference type="InterPro" id="IPR000679">
    <property type="entry name" value="Znf_GATA"/>
</dbReference>
<dbReference type="GO" id="GO:0030154">
    <property type="term" value="P:cell differentiation"/>
    <property type="evidence" value="ECO:0007669"/>
    <property type="project" value="TreeGrafter"/>
</dbReference>
<feature type="region of interest" description="Disordered" evidence="10">
    <location>
        <begin position="1"/>
        <end position="43"/>
    </location>
</feature>
<keyword evidence="4" id="KW-0862">Zinc</keyword>
<dbReference type="SUPFAM" id="SSF57716">
    <property type="entry name" value="Glucocorticoid receptor-like (DNA-binding domain)"/>
    <property type="match status" value="4"/>
</dbReference>
<keyword evidence="2" id="KW-0479">Metal-binding</keyword>
<evidence type="ECO:0000256" key="3">
    <source>
        <dbReference type="ARBA" id="ARBA00022771"/>
    </source>
</evidence>
<keyword evidence="6" id="KW-0238">DNA-binding</keyword>
<dbReference type="PROSITE" id="PS00344">
    <property type="entry name" value="GATA_ZN_FINGER_1"/>
    <property type="match status" value="1"/>
</dbReference>
<keyword evidence="3 9" id="KW-0863">Zinc-finger</keyword>
<evidence type="ECO:0000256" key="4">
    <source>
        <dbReference type="ARBA" id="ARBA00022833"/>
    </source>
</evidence>
<feature type="domain" description="GATA-type" evidence="11">
    <location>
        <begin position="107"/>
        <end position="143"/>
    </location>
</feature>
<dbReference type="Gene3D" id="3.30.50.10">
    <property type="entry name" value="Erythroid Transcription Factor GATA-1, subunit A"/>
    <property type="match status" value="5"/>
</dbReference>
<dbReference type="Proteomes" id="UP000290289">
    <property type="component" value="Chromosome 16"/>
</dbReference>
<feature type="domain" description="GATA-type" evidence="11">
    <location>
        <begin position="145"/>
        <end position="182"/>
    </location>
</feature>
<dbReference type="AlphaFoldDB" id="A0A498HKU4"/>
<evidence type="ECO:0000256" key="8">
    <source>
        <dbReference type="ARBA" id="ARBA00023163"/>
    </source>
</evidence>
<feature type="domain" description="GATA-type" evidence="11">
    <location>
        <begin position="320"/>
        <end position="347"/>
    </location>
</feature>
<name>A0A498HKU4_MALDO</name>